<reference evidence="7 8" key="1">
    <citation type="submission" date="2016-07" db="EMBL/GenBank/DDBJ databases">
        <title>Pervasive Adenine N6-methylation of Active Genes in Fungi.</title>
        <authorList>
            <consortium name="DOE Joint Genome Institute"/>
            <person name="Mondo S.J."/>
            <person name="Dannebaum R.O."/>
            <person name="Kuo R.C."/>
            <person name="Labutti K."/>
            <person name="Haridas S."/>
            <person name="Kuo A."/>
            <person name="Salamov A."/>
            <person name="Ahrendt S.R."/>
            <person name="Lipzen A."/>
            <person name="Sullivan W."/>
            <person name="Andreopoulos W.B."/>
            <person name="Clum A."/>
            <person name="Lindquist E."/>
            <person name="Daum C."/>
            <person name="Ramamoorthy G.K."/>
            <person name="Gryganskyi A."/>
            <person name="Culley D."/>
            <person name="Magnuson J.K."/>
            <person name="James T.Y."/>
            <person name="O'Malley M.A."/>
            <person name="Stajich J.E."/>
            <person name="Spatafora J.W."/>
            <person name="Visel A."/>
            <person name="Grigoriev I.V."/>
        </authorList>
    </citation>
    <scope>NUCLEOTIDE SEQUENCE [LARGE SCALE GENOMIC DNA]</scope>
    <source>
        <strain evidence="7 8">NRRL 1336</strain>
    </source>
</reference>
<dbReference type="Gene3D" id="3.40.50.620">
    <property type="entry name" value="HUPs"/>
    <property type="match status" value="1"/>
</dbReference>
<proteinExistence type="predicted"/>
<dbReference type="EMBL" id="MCGE01000028">
    <property type="protein sequence ID" value="ORZ09149.1"/>
    <property type="molecule type" value="Genomic_DNA"/>
</dbReference>
<comment type="catalytic activity">
    <reaction evidence="5">
        <text>diphthine-[translation elongation factor 2] + NH4(+) + ATP = diphthamide-[translation elongation factor 2] + AMP + diphosphate + H(+)</text>
        <dbReference type="Rhea" id="RHEA:19753"/>
        <dbReference type="Rhea" id="RHEA-COMP:10172"/>
        <dbReference type="Rhea" id="RHEA-COMP:10174"/>
        <dbReference type="ChEBI" id="CHEBI:15378"/>
        <dbReference type="ChEBI" id="CHEBI:16692"/>
        <dbReference type="ChEBI" id="CHEBI:28938"/>
        <dbReference type="ChEBI" id="CHEBI:30616"/>
        <dbReference type="ChEBI" id="CHEBI:33019"/>
        <dbReference type="ChEBI" id="CHEBI:82696"/>
        <dbReference type="ChEBI" id="CHEBI:456215"/>
        <dbReference type="EC" id="6.3.1.14"/>
    </reaction>
</comment>
<comment type="caution">
    <text evidence="7">The sequence shown here is derived from an EMBL/GenBank/DDBJ whole genome shotgun (WGS) entry which is preliminary data.</text>
</comment>
<evidence type="ECO:0000256" key="5">
    <source>
        <dbReference type="ARBA" id="ARBA00048108"/>
    </source>
</evidence>
<dbReference type="Gene3D" id="3.90.1490.10">
    <property type="entry name" value="putative n-type atp pyrophosphatase, domain 2"/>
    <property type="match status" value="1"/>
</dbReference>
<feature type="domain" description="Diphthamide synthase" evidence="6">
    <location>
        <begin position="6"/>
        <end position="216"/>
    </location>
</feature>
<dbReference type="GO" id="GO:0017178">
    <property type="term" value="F:diphthine-ammonia ligase activity"/>
    <property type="evidence" value="ECO:0007669"/>
    <property type="project" value="UniProtKB-EC"/>
</dbReference>
<dbReference type="InterPro" id="IPR002761">
    <property type="entry name" value="Diphthami_syn_dom"/>
</dbReference>
<dbReference type="AlphaFoldDB" id="A0A1X2I4A5"/>
<evidence type="ECO:0000313" key="7">
    <source>
        <dbReference type="EMBL" id="ORZ09149.1"/>
    </source>
</evidence>
<evidence type="ECO:0000259" key="6">
    <source>
        <dbReference type="Pfam" id="PF01902"/>
    </source>
</evidence>
<accession>A0A1X2I4A5</accession>
<evidence type="ECO:0000256" key="2">
    <source>
        <dbReference type="ARBA" id="ARBA00018426"/>
    </source>
</evidence>
<protein>
    <recommendedName>
        <fullName evidence="2">Diphthine--ammonia ligase</fullName>
        <ecNumber evidence="1">6.3.1.14</ecNumber>
    </recommendedName>
    <alternativeName>
        <fullName evidence="3">Diphthamide synthase</fullName>
    </alternativeName>
    <alternativeName>
        <fullName evidence="4">Diphthamide synthetase</fullName>
    </alternativeName>
</protein>
<dbReference type="OrthoDB" id="686384at2759"/>
<sequence>MTHTSVAVSFTGGKDCCLALHRVIDEGFKVAVLVTFAPPDKPFRAHPMAIIKQQAQALGIPHIVCTINGPNYLQSYRDKLLELKEQYDIEALVTGDILQVCSDFMERACEEIVLLIRPLWQLSRKGILEDIWERPFSVMVTCINRRKLPSSDKEADSGVGDLLSPEWLKKHAEKDGADLAGEYGEFHTMVLDSPLFVNGKLKVCGYQKEEDDYLFYHTNSVELVQK</sequence>
<evidence type="ECO:0000256" key="4">
    <source>
        <dbReference type="ARBA" id="ARBA00031552"/>
    </source>
</evidence>
<dbReference type="SUPFAM" id="SSF52402">
    <property type="entry name" value="Adenine nucleotide alpha hydrolases-like"/>
    <property type="match status" value="1"/>
</dbReference>
<dbReference type="Proteomes" id="UP000193560">
    <property type="component" value="Unassembled WGS sequence"/>
</dbReference>
<keyword evidence="8" id="KW-1185">Reference proteome</keyword>
<organism evidence="7 8">
    <name type="scientific">Absidia repens</name>
    <dbReference type="NCBI Taxonomy" id="90262"/>
    <lineage>
        <taxon>Eukaryota</taxon>
        <taxon>Fungi</taxon>
        <taxon>Fungi incertae sedis</taxon>
        <taxon>Mucoromycota</taxon>
        <taxon>Mucoromycotina</taxon>
        <taxon>Mucoromycetes</taxon>
        <taxon>Mucorales</taxon>
        <taxon>Cunninghamellaceae</taxon>
        <taxon>Absidia</taxon>
    </lineage>
</organism>
<dbReference type="Pfam" id="PF01902">
    <property type="entry name" value="Diphthami_syn_2"/>
    <property type="match status" value="1"/>
</dbReference>
<dbReference type="EC" id="6.3.1.14" evidence="1"/>
<dbReference type="InterPro" id="IPR014729">
    <property type="entry name" value="Rossmann-like_a/b/a_fold"/>
</dbReference>
<evidence type="ECO:0000256" key="3">
    <source>
        <dbReference type="ARBA" id="ARBA00029814"/>
    </source>
</evidence>
<gene>
    <name evidence="7" type="ORF">BCR42DRAFT_495032</name>
</gene>
<evidence type="ECO:0000256" key="1">
    <source>
        <dbReference type="ARBA" id="ARBA00012089"/>
    </source>
</evidence>
<name>A0A1X2I4A5_9FUNG</name>
<evidence type="ECO:0000313" key="8">
    <source>
        <dbReference type="Proteomes" id="UP000193560"/>
    </source>
</evidence>
<dbReference type="CDD" id="cd01994">
    <property type="entry name" value="AANH_PF0828-like"/>
    <property type="match status" value="1"/>
</dbReference>
<dbReference type="STRING" id="90262.A0A1X2I4A5"/>